<keyword evidence="11" id="KW-1185">Reference proteome</keyword>
<evidence type="ECO:0000256" key="6">
    <source>
        <dbReference type="ARBA" id="ARBA00023274"/>
    </source>
</evidence>
<dbReference type="FunFam" id="3.90.280.10:FF:000002">
    <property type="entry name" value="39S ribosomal protein L38, mitochondrial"/>
    <property type="match status" value="1"/>
</dbReference>
<dbReference type="KEGG" id="btab:109036471"/>
<evidence type="ECO:0000256" key="3">
    <source>
        <dbReference type="ARBA" id="ARBA00022980"/>
    </source>
</evidence>
<keyword evidence="6" id="KW-0687">Ribonucleoprotein</keyword>
<comment type="similarity">
    <text evidence="7">Belongs to the phosphatidylethanolamine-binding protein family. Mitochondrion-specific ribosomal protein mL38 subfamily.</text>
</comment>
<evidence type="ECO:0000256" key="4">
    <source>
        <dbReference type="ARBA" id="ARBA00023054"/>
    </source>
</evidence>
<evidence type="ECO:0000256" key="2">
    <source>
        <dbReference type="ARBA" id="ARBA00022946"/>
    </source>
</evidence>
<gene>
    <name evidence="10" type="ORF">BEMITA_LOCUS10772</name>
</gene>
<proteinExistence type="inferred from homology"/>
<dbReference type="InterPro" id="IPR036610">
    <property type="entry name" value="PEBP-like_sf"/>
</dbReference>
<dbReference type="GO" id="GO:0005762">
    <property type="term" value="C:mitochondrial large ribosomal subunit"/>
    <property type="evidence" value="ECO:0007669"/>
    <property type="project" value="TreeGrafter"/>
</dbReference>
<evidence type="ECO:0000313" key="11">
    <source>
        <dbReference type="Proteomes" id="UP001152759"/>
    </source>
</evidence>
<keyword evidence="5" id="KW-0496">Mitochondrion</keyword>
<dbReference type="SUPFAM" id="SSF49777">
    <property type="entry name" value="PEBP-like"/>
    <property type="match status" value="1"/>
</dbReference>
<dbReference type="Proteomes" id="UP001152759">
    <property type="component" value="Chromosome 6"/>
</dbReference>
<keyword evidence="3" id="KW-0689">Ribosomal protein</keyword>
<dbReference type="InterPro" id="IPR008914">
    <property type="entry name" value="PEBP"/>
</dbReference>
<dbReference type="InterPro" id="IPR035810">
    <property type="entry name" value="PEBP_euk"/>
</dbReference>
<reference evidence="10" key="1">
    <citation type="submission" date="2021-12" db="EMBL/GenBank/DDBJ databases">
        <authorList>
            <person name="King R."/>
        </authorList>
    </citation>
    <scope>NUCLEOTIDE SEQUENCE</scope>
</reference>
<organism evidence="10 11">
    <name type="scientific">Bemisia tabaci</name>
    <name type="common">Sweetpotato whitefly</name>
    <name type="synonym">Aleurodes tabaci</name>
    <dbReference type="NCBI Taxonomy" id="7038"/>
    <lineage>
        <taxon>Eukaryota</taxon>
        <taxon>Metazoa</taxon>
        <taxon>Ecdysozoa</taxon>
        <taxon>Arthropoda</taxon>
        <taxon>Hexapoda</taxon>
        <taxon>Insecta</taxon>
        <taxon>Pterygota</taxon>
        <taxon>Neoptera</taxon>
        <taxon>Paraneoptera</taxon>
        <taxon>Hemiptera</taxon>
        <taxon>Sternorrhyncha</taxon>
        <taxon>Aleyrodoidea</taxon>
        <taxon>Aleyrodidae</taxon>
        <taxon>Aleyrodinae</taxon>
        <taxon>Bemisia</taxon>
    </lineage>
</organism>
<dbReference type="CDD" id="cd00866">
    <property type="entry name" value="PEBP_euk"/>
    <property type="match status" value="1"/>
</dbReference>
<keyword evidence="4" id="KW-0175">Coiled coil</keyword>
<dbReference type="PANTHER" id="PTHR11362">
    <property type="entry name" value="PHOSPHATIDYLETHANOLAMINE-BINDING PROTEIN"/>
    <property type="match status" value="1"/>
</dbReference>
<accession>A0A9P0AGA6</accession>
<sequence length="398" mass="47045">MSVSKLFSGKINILLRQPVRFRRTSLGVSPHLGLSLKQKLEKFGPKDTFQKVDIGFAAVAPSRKEELEKMKEYIKARKNDPEFLKQVKDRKVNISPEEVHEEWIDQYAVNQIRTIADHYGIFEHLFGDAYFHPIVNLNIDFTHNELKIPVHKGNIIKPEEAGSAPSVDYKSDPNSLWTLLLTNPDGHLSKTDSEYVHWFIGNIPGNNLSKGKEIFSYLRPFPPKGTGYQRLVFILYKQDKEIDFSKHQKTSSSLNLDDRDFSTYDFYCEHQDSITPAGLSFFQSDWDRSVSKFFHDDLNVKEPIFEYDYPVEYIKPQTWWPLREPFNLYLDKYRDPKQIAKEYFLRRMKKVHPFEPPKYVLKYPGAYRYNRADPDRDPSWLFREKLKERLKWGRVNDF</sequence>
<evidence type="ECO:0000256" key="7">
    <source>
        <dbReference type="ARBA" id="ARBA00038016"/>
    </source>
</evidence>
<evidence type="ECO:0000256" key="9">
    <source>
        <dbReference type="ARBA" id="ARBA00041206"/>
    </source>
</evidence>
<comment type="subcellular location">
    <subcellularLocation>
        <location evidence="1">Mitochondrion</location>
    </subcellularLocation>
</comment>
<dbReference type="PANTHER" id="PTHR11362:SF133">
    <property type="entry name" value="LARGE RIBOSOMAL SUBUNIT PROTEIN ML38"/>
    <property type="match status" value="1"/>
</dbReference>
<name>A0A9P0AGA6_BEMTA</name>
<evidence type="ECO:0000256" key="8">
    <source>
        <dbReference type="ARBA" id="ARBA00039444"/>
    </source>
</evidence>
<dbReference type="GO" id="GO:0005743">
    <property type="term" value="C:mitochondrial inner membrane"/>
    <property type="evidence" value="ECO:0007669"/>
    <property type="project" value="UniProtKB-ARBA"/>
</dbReference>
<dbReference type="Pfam" id="PF01161">
    <property type="entry name" value="PBP"/>
    <property type="match status" value="1"/>
</dbReference>
<protein>
    <recommendedName>
        <fullName evidence="8">Large ribosomal subunit protein mL38</fullName>
    </recommendedName>
    <alternativeName>
        <fullName evidence="9">39S ribosomal protein L38, mitochondrial</fullName>
    </alternativeName>
</protein>
<dbReference type="EMBL" id="OU963867">
    <property type="protein sequence ID" value="CAH0392229.1"/>
    <property type="molecule type" value="Genomic_DNA"/>
</dbReference>
<evidence type="ECO:0000256" key="5">
    <source>
        <dbReference type="ARBA" id="ARBA00023128"/>
    </source>
</evidence>
<dbReference type="AlphaFoldDB" id="A0A9P0AGA6"/>
<keyword evidence="2" id="KW-0809">Transit peptide</keyword>
<evidence type="ECO:0000313" key="10">
    <source>
        <dbReference type="EMBL" id="CAH0392229.1"/>
    </source>
</evidence>
<evidence type="ECO:0000256" key="1">
    <source>
        <dbReference type="ARBA" id="ARBA00004173"/>
    </source>
</evidence>
<dbReference type="Gene3D" id="3.90.280.10">
    <property type="entry name" value="PEBP-like"/>
    <property type="match status" value="1"/>
</dbReference>